<accession>A0AAN6N5R0</accession>
<sequence length="336" mass="37024">MAPIRRYLRITKYSVLECRIYLDNPALGQSWLLNPRNPVLPRVIESVRPLVLPKLREERERAQSKRKNKKRSIKDVIIQDDFEVSIFLMETDTRHSLLHKHKHFRDKTQTKLTSNSSKLTRASRDAPIDVDDGGEQLYNADEADDVPILLREESDDQDAIDLNDVPTMDETAANDASANRRPKRRRRGQPSGDGQGPESDNQSGDGNDDVAVEAIGDADSSDDQLFVSSGDSDSDGLGTSPPPLKRRKEKASAGEDDKKKKLAMDISYEGFAIYGRVLCLVVKRRDGGGSKGGIPSAVPPSSSKSQTGRPGGQAMMENWISSTQIPEAAAVEDDVA</sequence>
<organism evidence="2 3">
    <name type="scientific">Diplogelasinospora grovesii</name>
    <dbReference type="NCBI Taxonomy" id="303347"/>
    <lineage>
        <taxon>Eukaryota</taxon>
        <taxon>Fungi</taxon>
        <taxon>Dikarya</taxon>
        <taxon>Ascomycota</taxon>
        <taxon>Pezizomycotina</taxon>
        <taxon>Sordariomycetes</taxon>
        <taxon>Sordariomycetidae</taxon>
        <taxon>Sordariales</taxon>
        <taxon>Diplogelasinosporaceae</taxon>
        <taxon>Diplogelasinospora</taxon>
    </lineage>
</organism>
<feature type="region of interest" description="Disordered" evidence="1">
    <location>
        <begin position="288"/>
        <end position="336"/>
    </location>
</feature>
<proteinExistence type="predicted"/>
<dbReference type="AlphaFoldDB" id="A0AAN6N5R0"/>
<feature type="compositionally biased region" description="Polar residues" evidence="1">
    <location>
        <begin position="299"/>
        <end position="308"/>
    </location>
</feature>
<evidence type="ECO:0000313" key="3">
    <source>
        <dbReference type="Proteomes" id="UP001303473"/>
    </source>
</evidence>
<comment type="caution">
    <text evidence="2">The sequence shown here is derived from an EMBL/GenBank/DDBJ whole genome shotgun (WGS) entry which is preliminary data.</text>
</comment>
<dbReference type="EMBL" id="MU853820">
    <property type="protein sequence ID" value="KAK3938909.1"/>
    <property type="molecule type" value="Genomic_DNA"/>
</dbReference>
<feature type="compositionally biased region" description="Basic and acidic residues" evidence="1">
    <location>
        <begin position="250"/>
        <end position="262"/>
    </location>
</feature>
<evidence type="ECO:0000256" key="1">
    <source>
        <dbReference type="SAM" id="MobiDB-lite"/>
    </source>
</evidence>
<feature type="compositionally biased region" description="Polar residues" evidence="1">
    <location>
        <begin position="110"/>
        <end position="120"/>
    </location>
</feature>
<name>A0AAN6N5R0_9PEZI</name>
<gene>
    <name evidence="2" type="ORF">QBC46DRAFT_264376</name>
</gene>
<keyword evidence="3" id="KW-1185">Reference proteome</keyword>
<dbReference type="PANTHER" id="PTHR40635:SF1">
    <property type="match status" value="1"/>
</dbReference>
<feature type="region of interest" description="Disordered" evidence="1">
    <location>
        <begin position="99"/>
        <end position="262"/>
    </location>
</feature>
<dbReference type="Proteomes" id="UP001303473">
    <property type="component" value="Unassembled WGS sequence"/>
</dbReference>
<feature type="compositionally biased region" description="Low complexity" evidence="1">
    <location>
        <begin position="228"/>
        <end position="239"/>
    </location>
</feature>
<protein>
    <submittedName>
        <fullName evidence="2">Uncharacterized protein</fullName>
    </submittedName>
</protein>
<dbReference type="PANTHER" id="PTHR40635">
    <property type="match status" value="1"/>
</dbReference>
<evidence type="ECO:0000313" key="2">
    <source>
        <dbReference type="EMBL" id="KAK3938909.1"/>
    </source>
</evidence>
<reference evidence="3" key="1">
    <citation type="journal article" date="2023" name="Mol. Phylogenet. Evol.">
        <title>Genome-scale phylogeny and comparative genomics of the fungal order Sordariales.</title>
        <authorList>
            <person name="Hensen N."/>
            <person name="Bonometti L."/>
            <person name="Westerberg I."/>
            <person name="Brannstrom I.O."/>
            <person name="Guillou S."/>
            <person name="Cros-Aarteil S."/>
            <person name="Calhoun S."/>
            <person name="Haridas S."/>
            <person name="Kuo A."/>
            <person name="Mondo S."/>
            <person name="Pangilinan J."/>
            <person name="Riley R."/>
            <person name="LaButti K."/>
            <person name="Andreopoulos B."/>
            <person name="Lipzen A."/>
            <person name="Chen C."/>
            <person name="Yan M."/>
            <person name="Daum C."/>
            <person name="Ng V."/>
            <person name="Clum A."/>
            <person name="Steindorff A."/>
            <person name="Ohm R.A."/>
            <person name="Martin F."/>
            <person name="Silar P."/>
            <person name="Natvig D.O."/>
            <person name="Lalanne C."/>
            <person name="Gautier V."/>
            <person name="Ament-Velasquez S.L."/>
            <person name="Kruys A."/>
            <person name="Hutchinson M.I."/>
            <person name="Powell A.J."/>
            <person name="Barry K."/>
            <person name="Miller A.N."/>
            <person name="Grigoriev I.V."/>
            <person name="Debuchy R."/>
            <person name="Gladieux P."/>
            <person name="Hiltunen Thoren M."/>
            <person name="Johannesson H."/>
        </authorList>
    </citation>
    <scope>NUCLEOTIDE SEQUENCE [LARGE SCALE GENOMIC DNA]</scope>
    <source>
        <strain evidence="3">CBS 340.73</strain>
    </source>
</reference>